<dbReference type="InterPro" id="IPR038461">
    <property type="entry name" value="Schlafen_AlbA_2_dom_sf"/>
</dbReference>
<dbReference type="Pfam" id="PF04326">
    <property type="entry name" value="SLFN_AlbA_2"/>
    <property type="match status" value="1"/>
</dbReference>
<evidence type="ECO:0000313" key="3">
    <source>
        <dbReference type="Proteomes" id="UP001159427"/>
    </source>
</evidence>
<reference evidence="2 3" key="1">
    <citation type="submission" date="2022-05" db="EMBL/GenBank/DDBJ databases">
        <authorList>
            <consortium name="Genoscope - CEA"/>
            <person name="William W."/>
        </authorList>
    </citation>
    <scope>NUCLEOTIDE SEQUENCE [LARGE SCALE GENOMIC DNA]</scope>
</reference>
<dbReference type="InterPro" id="IPR029684">
    <property type="entry name" value="Schlafen"/>
</dbReference>
<sequence length="372" mass="41552">MKHPRVLAVDVALGDTSFNGLSKKGPYVNKLFQIPNWVSLKMEGTDLSMDVDDTFPKSTKEVPADVCNISNREFAENVQHCKIVLGKGTNREAVLKPINAVLNSGGGIVPMKIDGFKPKDLKDVDTFWSKLQPKLDQMVQPSAYTDVFDQKRVGDTIFLFIKAVNHFCTVDYNLHLPGDAGVLLPTYNKVVDLLSKRSLRMDVPRVPVTDLPVGILPETFTYEDVLNFHESKQVQFKCFRSKHPILHSSNHEENRKIERQISAFGNGNGGMFIMGVTDNGEVQGQSMKGDSEAELKNRFEAMIEKMSDTWSFIPRQGVHWDIKFFPVAGAESRSIVVILIAGMQNLGGIFRRCPVSFELVGSDGEDYIIPLT</sequence>
<dbReference type="EMBL" id="CALNXI010003222">
    <property type="protein sequence ID" value="CAH3192573.1"/>
    <property type="molecule type" value="Genomic_DNA"/>
</dbReference>
<feature type="domain" description="Schlafen AlbA-2" evidence="1">
    <location>
        <begin position="231"/>
        <end position="338"/>
    </location>
</feature>
<dbReference type="Gene3D" id="3.30.950.30">
    <property type="entry name" value="Schlafen, AAA domain"/>
    <property type="match status" value="1"/>
</dbReference>
<evidence type="ECO:0000259" key="1">
    <source>
        <dbReference type="Pfam" id="PF04326"/>
    </source>
</evidence>
<evidence type="ECO:0000313" key="2">
    <source>
        <dbReference type="EMBL" id="CAH3192573.1"/>
    </source>
</evidence>
<organism evidence="2 3">
    <name type="scientific">Porites evermanni</name>
    <dbReference type="NCBI Taxonomy" id="104178"/>
    <lineage>
        <taxon>Eukaryota</taxon>
        <taxon>Metazoa</taxon>
        <taxon>Cnidaria</taxon>
        <taxon>Anthozoa</taxon>
        <taxon>Hexacorallia</taxon>
        <taxon>Scleractinia</taxon>
        <taxon>Fungiina</taxon>
        <taxon>Poritidae</taxon>
        <taxon>Porites</taxon>
    </lineage>
</organism>
<dbReference type="Proteomes" id="UP001159427">
    <property type="component" value="Unassembled WGS sequence"/>
</dbReference>
<gene>
    <name evidence="2" type="ORF">PEVE_00024164</name>
</gene>
<comment type="caution">
    <text evidence="2">The sequence shown here is derived from an EMBL/GenBank/DDBJ whole genome shotgun (WGS) entry which is preliminary data.</text>
</comment>
<protein>
    <recommendedName>
        <fullName evidence="1">Schlafen AlbA-2 domain-containing protein</fullName>
    </recommendedName>
</protein>
<dbReference type="InterPro" id="IPR007421">
    <property type="entry name" value="Schlafen_AlbA_2_dom"/>
</dbReference>
<dbReference type="PANTHER" id="PTHR12155:SF41">
    <property type="entry name" value="SCHLAFEN ALBA-2 DOMAIN-CONTAINING PROTEIN"/>
    <property type="match status" value="1"/>
</dbReference>
<dbReference type="PANTHER" id="PTHR12155">
    <property type="entry name" value="SCHLAFEN"/>
    <property type="match status" value="1"/>
</dbReference>
<proteinExistence type="predicted"/>
<name>A0ABN8SLR9_9CNID</name>
<accession>A0ABN8SLR9</accession>
<keyword evidence="3" id="KW-1185">Reference proteome</keyword>